<dbReference type="EMBL" id="BMNQ01000040">
    <property type="protein sequence ID" value="GGK01465.1"/>
    <property type="molecule type" value="Genomic_DNA"/>
</dbReference>
<protein>
    <submittedName>
        <fullName evidence="1">Uncharacterized protein</fullName>
    </submittedName>
</protein>
<gene>
    <name evidence="1" type="ORF">GCM10007063_24680</name>
</gene>
<reference evidence="1" key="2">
    <citation type="submission" date="2020-09" db="EMBL/GenBank/DDBJ databases">
        <authorList>
            <person name="Sun Q."/>
            <person name="Ohkuma M."/>
        </authorList>
    </citation>
    <scope>NUCLEOTIDE SEQUENCE</scope>
    <source>
        <strain evidence="1">JCM 12580</strain>
    </source>
</reference>
<reference evidence="1" key="1">
    <citation type="journal article" date="2014" name="Int. J. Syst. Evol. Microbiol.">
        <title>Complete genome sequence of Corynebacterium casei LMG S-19264T (=DSM 44701T), isolated from a smear-ripened cheese.</title>
        <authorList>
            <consortium name="US DOE Joint Genome Institute (JGI-PGF)"/>
            <person name="Walter F."/>
            <person name="Albersmeier A."/>
            <person name="Kalinowski J."/>
            <person name="Ruckert C."/>
        </authorList>
    </citation>
    <scope>NUCLEOTIDE SEQUENCE</scope>
    <source>
        <strain evidence="1">JCM 12580</strain>
    </source>
</reference>
<proteinExistence type="predicted"/>
<dbReference type="Proteomes" id="UP000658382">
    <property type="component" value="Unassembled WGS sequence"/>
</dbReference>
<sequence length="57" mass="6627">MLLEWMNGKSFLCNFWVRLQCERAKNIVSTITNTSYQSAESVLEMINYEVKPAIVIL</sequence>
<dbReference type="Gene3D" id="1.10.8.1080">
    <property type="match status" value="1"/>
</dbReference>
<accession>A0A917PZD6</accession>
<evidence type="ECO:0000313" key="2">
    <source>
        <dbReference type="Proteomes" id="UP000658382"/>
    </source>
</evidence>
<evidence type="ECO:0000313" key="1">
    <source>
        <dbReference type="EMBL" id="GGK01465.1"/>
    </source>
</evidence>
<keyword evidence="2" id="KW-1185">Reference proteome</keyword>
<comment type="caution">
    <text evidence="1">The sequence shown here is derived from an EMBL/GenBank/DDBJ whole genome shotgun (WGS) entry which is preliminary data.</text>
</comment>
<dbReference type="AlphaFoldDB" id="A0A917PZD6"/>
<name>A0A917PZD6_9BACI</name>
<organism evidence="1 2">
    <name type="scientific">Lentibacillus kapialis</name>
    <dbReference type="NCBI Taxonomy" id="340214"/>
    <lineage>
        <taxon>Bacteria</taxon>
        <taxon>Bacillati</taxon>
        <taxon>Bacillota</taxon>
        <taxon>Bacilli</taxon>
        <taxon>Bacillales</taxon>
        <taxon>Bacillaceae</taxon>
        <taxon>Lentibacillus</taxon>
    </lineage>
</organism>